<dbReference type="Gene3D" id="3.40.50.10090">
    <property type="match status" value="2"/>
</dbReference>
<sequence length="229" mass="22795">MRVLVTRPEPAASATAVALAGLGHAALLAPLLVTAPRRWVVPAHGPQALLVTSANAVRHGGEALLAYRALPVYAVGSTTAVALRAAGFGDVCDGGGDVAAALATADAAGISTLLHLAGADRTRAQLPAGMTVDVRIVYAARRARTLPDAARIALAAGEIDVVLLYSARSAQVFAALADRAGVARGALHVAALSAKVAAAAGNGWRHVSIAATPNEAALFAAAGLVCDKG</sequence>
<proteinExistence type="predicted"/>
<dbReference type="GO" id="GO:0033014">
    <property type="term" value="P:tetrapyrrole biosynthetic process"/>
    <property type="evidence" value="ECO:0007669"/>
    <property type="project" value="InterPro"/>
</dbReference>
<keyword evidence="3" id="KW-1185">Reference proteome</keyword>
<protein>
    <submittedName>
        <fullName evidence="2">Uroporphyrinogen III synthase HEM4</fullName>
    </submittedName>
</protein>
<dbReference type="GO" id="GO:0004852">
    <property type="term" value="F:uroporphyrinogen-III synthase activity"/>
    <property type="evidence" value="ECO:0007669"/>
    <property type="project" value="InterPro"/>
</dbReference>
<dbReference type="InterPro" id="IPR036108">
    <property type="entry name" value="4pyrrol_syn_uPrphyn_synt_sf"/>
</dbReference>
<organism evidence="2 3">
    <name type="scientific">Glacieibacterium arshaanense</name>
    <dbReference type="NCBI Taxonomy" id="2511025"/>
    <lineage>
        <taxon>Bacteria</taxon>
        <taxon>Pseudomonadati</taxon>
        <taxon>Pseudomonadota</taxon>
        <taxon>Alphaproteobacteria</taxon>
        <taxon>Sphingomonadales</taxon>
        <taxon>Sphingosinicellaceae</taxon>
        <taxon>Glacieibacterium</taxon>
    </lineage>
</organism>
<evidence type="ECO:0000259" key="1">
    <source>
        <dbReference type="Pfam" id="PF02602"/>
    </source>
</evidence>
<dbReference type="Pfam" id="PF02602">
    <property type="entry name" value="HEM4"/>
    <property type="match status" value="1"/>
</dbReference>
<dbReference type="InterPro" id="IPR003754">
    <property type="entry name" value="4pyrrol_synth_uPrphyn_synth"/>
</dbReference>
<evidence type="ECO:0000313" key="2">
    <source>
        <dbReference type="EMBL" id="TFU01251.1"/>
    </source>
</evidence>
<dbReference type="CDD" id="cd06578">
    <property type="entry name" value="HemD"/>
    <property type="match status" value="1"/>
</dbReference>
<evidence type="ECO:0000313" key="3">
    <source>
        <dbReference type="Proteomes" id="UP000297737"/>
    </source>
</evidence>
<name>A0A4Y9EKH1_9SPHN</name>
<gene>
    <name evidence="2" type="ORF">EUV02_13185</name>
</gene>
<reference evidence="2 3" key="1">
    <citation type="submission" date="2019-02" db="EMBL/GenBank/DDBJ databases">
        <title>Polymorphobacter sp. isolated from the lake at the Tibet of China.</title>
        <authorList>
            <person name="Li A."/>
        </authorList>
    </citation>
    <scope>NUCLEOTIDE SEQUENCE [LARGE SCALE GENOMIC DNA]</scope>
    <source>
        <strain evidence="2 3">DJ1R-1</strain>
    </source>
</reference>
<feature type="domain" description="Tetrapyrrole biosynthesis uroporphyrinogen III synthase" evidence="1">
    <location>
        <begin position="14"/>
        <end position="219"/>
    </location>
</feature>
<accession>A0A4Y9EKH1</accession>
<dbReference type="AlphaFoldDB" id="A0A4Y9EKH1"/>
<dbReference type="SUPFAM" id="SSF69618">
    <property type="entry name" value="HemD-like"/>
    <property type="match status" value="1"/>
</dbReference>
<comment type="caution">
    <text evidence="2">The sequence shown here is derived from an EMBL/GenBank/DDBJ whole genome shotgun (WGS) entry which is preliminary data.</text>
</comment>
<dbReference type="OrthoDB" id="7424801at2"/>
<dbReference type="Proteomes" id="UP000297737">
    <property type="component" value="Unassembled WGS sequence"/>
</dbReference>
<dbReference type="EMBL" id="SIHO01000003">
    <property type="protein sequence ID" value="TFU01251.1"/>
    <property type="molecule type" value="Genomic_DNA"/>
</dbReference>
<dbReference type="RefSeq" id="WP_135246755.1">
    <property type="nucleotide sequence ID" value="NZ_SIHO01000003.1"/>
</dbReference>